<evidence type="ECO:0000313" key="1">
    <source>
        <dbReference type="EMBL" id="RDY00248.1"/>
    </source>
</evidence>
<dbReference type="AlphaFoldDB" id="A0A371HBS6"/>
<name>A0A371HBS6_MUCPR</name>
<keyword evidence="2" id="KW-1185">Reference proteome</keyword>
<accession>A0A371HBS6</accession>
<dbReference type="EMBL" id="QJKJ01003041">
    <property type="protein sequence ID" value="RDY00248.1"/>
    <property type="molecule type" value="Genomic_DNA"/>
</dbReference>
<evidence type="ECO:0000313" key="2">
    <source>
        <dbReference type="Proteomes" id="UP000257109"/>
    </source>
</evidence>
<protein>
    <submittedName>
        <fullName evidence="1">Uncharacterized protein</fullName>
    </submittedName>
</protein>
<feature type="non-terminal residue" evidence="1">
    <location>
        <position position="1"/>
    </location>
</feature>
<comment type="caution">
    <text evidence="1">The sequence shown here is derived from an EMBL/GenBank/DDBJ whole genome shotgun (WGS) entry which is preliminary data.</text>
</comment>
<gene>
    <name evidence="1" type="ORF">CR513_16605</name>
</gene>
<reference evidence="1" key="1">
    <citation type="submission" date="2018-05" db="EMBL/GenBank/DDBJ databases">
        <title>Draft genome of Mucuna pruriens seed.</title>
        <authorList>
            <person name="Nnadi N.E."/>
            <person name="Vos R."/>
            <person name="Hasami M.H."/>
            <person name="Devisetty U.K."/>
            <person name="Aguiy J.C."/>
        </authorList>
    </citation>
    <scope>NUCLEOTIDE SEQUENCE [LARGE SCALE GENOMIC DNA]</scope>
    <source>
        <strain evidence="1">JCA_2017</strain>
    </source>
</reference>
<dbReference type="PANTHER" id="PTHR35046:SF9">
    <property type="entry name" value="RNA-DIRECTED DNA POLYMERASE"/>
    <property type="match status" value="1"/>
</dbReference>
<organism evidence="1 2">
    <name type="scientific">Mucuna pruriens</name>
    <name type="common">Velvet bean</name>
    <name type="synonym">Dolichos pruriens</name>
    <dbReference type="NCBI Taxonomy" id="157652"/>
    <lineage>
        <taxon>Eukaryota</taxon>
        <taxon>Viridiplantae</taxon>
        <taxon>Streptophyta</taxon>
        <taxon>Embryophyta</taxon>
        <taxon>Tracheophyta</taxon>
        <taxon>Spermatophyta</taxon>
        <taxon>Magnoliopsida</taxon>
        <taxon>eudicotyledons</taxon>
        <taxon>Gunneridae</taxon>
        <taxon>Pentapetalae</taxon>
        <taxon>rosids</taxon>
        <taxon>fabids</taxon>
        <taxon>Fabales</taxon>
        <taxon>Fabaceae</taxon>
        <taxon>Papilionoideae</taxon>
        <taxon>50 kb inversion clade</taxon>
        <taxon>NPAAA clade</taxon>
        <taxon>indigoferoid/millettioid clade</taxon>
        <taxon>Phaseoleae</taxon>
        <taxon>Mucuna</taxon>
    </lineage>
</organism>
<dbReference type="CDD" id="cd00303">
    <property type="entry name" value="retropepsin_like"/>
    <property type="match status" value="1"/>
</dbReference>
<proteinExistence type="predicted"/>
<dbReference type="Proteomes" id="UP000257109">
    <property type="component" value="Unassembled WGS sequence"/>
</dbReference>
<dbReference type="PANTHER" id="PTHR35046">
    <property type="entry name" value="ZINC KNUCKLE (CCHC-TYPE) FAMILY PROTEIN"/>
    <property type="match status" value="1"/>
</dbReference>
<sequence>MWRVGVPVKCLIPQEMLSLQVTPLMMRVSKYSDSQRENIFQSRCHVKEKLCSIIIDGGSMFQQHYHNVNVASLRLVEKLNLPTLVHLRPDMLQWLSEKGEMVVDKQVSLAFILGKYKNNILCGVVPMEDTHILLGKRIKGVERKDKAEKAKRKEIEKNKAKSMKQSDVKECPKENSAKTILEMAGKFQRLVSYGYTKRLLIRGIEHHIDFTLGATLLNIAYKANPEESKEFNKWVSLLKNV</sequence>
<dbReference type="OrthoDB" id="1747743at2759"/>